<keyword evidence="4 11" id="KW-0274">FAD</keyword>
<dbReference type="GO" id="GO:0004148">
    <property type="term" value="F:dihydrolipoyl dehydrogenase (NADH) activity"/>
    <property type="evidence" value="ECO:0007669"/>
    <property type="project" value="UniProtKB-EC"/>
</dbReference>
<protein>
    <recommendedName>
        <fullName evidence="2 13">Dihydrolipoyl dehydrogenase</fullName>
        <ecNumber evidence="2 13">1.8.1.4</ecNumber>
    </recommendedName>
</protein>
<dbReference type="Proteomes" id="UP000215559">
    <property type="component" value="Unassembled WGS sequence"/>
</dbReference>
<evidence type="ECO:0000256" key="2">
    <source>
        <dbReference type="ARBA" id="ARBA00012608"/>
    </source>
</evidence>
<dbReference type="GO" id="GO:0050660">
    <property type="term" value="F:flavin adenine dinucleotide binding"/>
    <property type="evidence" value="ECO:0007669"/>
    <property type="project" value="InterPro"/>
</dbReference>
<keyword evidence="7" id="KW-1015">Disulfide bond</keyword>
<evidence type="ECO:0000256" key="8">
    <source>
        <dbReference type="ARBA" id="ARBA00023284"/>
    </source>
</evidence>
<dbReference type="Gene3D" id="3.30.390.30">
    <property type="match status" value="1"/>
</dbReference>
<reference evidence="16 17" key="1">
    <citation type="submission" date="2017-07" db="EMBL/GenBank/DDBJ databases">
        <title>Recovery of genomes from metagenomes via a dereplication, aggregation, and scoring strategy.</title>
        <authorList>
            <person name="Sieber C.M."/>
            <person name="Probst A.J."/>
            <person name="Sharrar A."/>
            <person name="Thomas B.C."/>
            <person name="Hess M."/>
            <person name="Tringe S.G."/>
            <person name="Banfield J.F."/>
        </authorList>
    </citation>
    <scope>NUCLEOTIDE SEQUENCE [LARGE SCALE GENOMIC DNA]</scope>
    <source>
        <strain evidence="16">JGI_Cruoil_03_51_56</strain>
    </source>
</reference>
<evidence type="ECO:0000256" key="4">
    <source>
        <dbReference type="ARBA" id="ARBA00022827"/>
    </source>
</evidence>
<comment type="catalytic activity">
    <reaction evidence="9 13">
        <text>N(6)-[(R)-dihydrolipoyl]-L-lysyl-[protein] + NAD(+) = N(6)-[(R)-lipoyl]-L-lysyl-[protein] + NADH + H(+)</text>
        <dbReference type="Rhea" id="RHEA:15045"/>
        <dbReference type="Rhea" id="RHEA-COMP:10474"/>
        <dbReference type="Rhea" id="RHEA-COMP:10475"/>
        <dbReference type="ChEBI" id="CHEBI:15378"/>
        <dbReference type="ChEBI" id="CHEBI:57540"/>
        <dbReference type="ChEBI" id="CHEBI:57945"/>
        <dbReference type="ChEBI" id="CHEBI:83099"/>
        <dbReference type="ChEBI" id="CHEBI:83100"/>
        <dbReference type="EC" id="1.8.1.4"/>
    </reaction>
</comment>
<evidence type="ECO:0000256" key="12">
    <source>
        <dbReference type="PIRSR" id="PIRSR000350-4"/>
    </source>
</evidence>
<feature type="binding site" evidence="11">
    <location>
        <begin position="149"/>
        <end position="151"/>
    </location>
    <ligand>
        <name>FAD</name>
        <dbReference type="ChEBI" id="CHEBI:57692"/>
    </ligand>
</feature>
<feature type="binding site" evidence="11">
    <location>
        <position position="316"/>
    </location>
    <ligand>
        <name>FAD</name>
        <dbReference type="ChEBI" id="CHEBI:57692"/>
    </ligand>
</feature>
<keyword evidence="5 13" id="KW-0560">Oxidoreductase</keyword>
<keyword evidence="11" id="KW-0547">Nucleotide-binding</keyword>
<dbReference type="EC" id="1.8.1.4" evidence="2 13"/>
<dbReference type="PRINTS" id="PR00411">
    <property type="entry name" value="PNDRDTASEI"/>
</dbReference>
<feature type="binding site" evidence="11">
    <location>
        <begin position="186"/>
        <end position="193"/>
    </location>
    <ligand>
        <name>NAD(+)</name>
        <dbReference type="ChEBI" id="CHEBI:57540"/>
    </ligand>
</feature>
<evidence type="ECO:0000256" key="5">
    <source>
        <dbReference type="ARBA" id="ARBA00023002"/>
    </source>
</evidence>
<comment type="similarity">
    <text evidence="1 13">Belongs to the class-I pyridine nucleotide-disulfide oxidoreductase family.</text>
</comment>
<feature type="binding site" evidence="11">
    <location>
        <position position="275"/>
    </location>
    <ligand>
        <name>NAD(+)</name>
        <dbReference type="ChEBI" id="CHEBI:57540"/>
    </ligand>
</feature>
<dbReference type="InterPro" id="IPR036188">
    <property type="entry name" value="FAD/NAD-bd_sf"/>
</dbReference>
<evidence type="ECO:0000256" key="9">
    <source>
        <dbReference type="ARBA" id="ARBA00049187"/>
    </source>
</evidence>
<dbReference type="FunFam" id="3.30.390.30:FF:000001">
    <property type="entry name" value="Dihydrolipoyl dehydrogenase"/>
    <property type="match status" value="1"/>
</dbReference>
<dbReference type="Pfam" id="PF02852">
    <property type="entry name" value="Pyr_redox_dim"/>
    <property type="match status" value="1"/>
</dbReference>
<feature type="domain" description="FAD/NAD(P)-binding" evidence="15">
    <location>
        <begin position="13"/>
        <end position="331"/>
    </location>
</feature>
<evidence type="ECO:0000313" key="17">
    <source>
        <dbReference type="Proteomes" id="UP000215559"/>
    </source>
</evidence>
<dbReference type="AlphaFoldDB" id="A0A235BRY8"/>
<evidence type="ECO:0000256" key="7">
    <source>
        <dbReference type="ARBA" id="ARBA00023157"/>
    </source>
</evidence>
<evidence type="ECO:0000256" key="10">
    <source>
        <dbReference type="PIRSR" id="PIRSR000350-2"/>
    </source>
</evidence>
<evidence type="ECO:0000256" key="13">
    <source>
        <dbReference type="RuleBase" id="RU003692"/>
    </source>
</evidence>
<dbReference type="PANTHER" id="PTHR22912">
    <property type="entry name" value="DISULFIDE OXIDOREDUCTASE"/>
    <property type="match status" value="1"/>
</dbReference>
<dbReference type="SUPFAM" id="SSF51905">
    <property type="entry name" value="FAD/NAD(P)-binding domain"/>
    <property type="match status" value="1"/>
</dbReference>
<dbReference type="InterPro" id="IPR004099">
    <property type="entry name" value="Pyr_nucl-diS_OxRdtase_dimer"/>
</dbReference>
<accession>A0A235BRY8</accession>
<evidence type="ECO:0000259" key="15">
    <source>
        <dbReference type="Pfam" id="PF07992"/>
    </source>
</evidence>
<feature type="binding site" evidence="11">
    <location>
        <position position="58"/>
    </location>
    <ligand>
        <name>FAD</name>
        <dbReference type="ChEBI" id="CHEBI:57692"/>
    </ligand>
</feature>
<evidence type="ECO:0000256" key="3">
    <source>
        <dbReference type="ARBA" id="ARBA00022630"/>
    </source>
</evidence>
<sequence>MDKRNSLVVPSPDVLIIGGGPAGYVGAIRLAQLGKQVVVVERERLGGICLNQGCIPVKALLHAGSVVRNAAEARRFGVLFQAPDIDIVSLHGWKARIVDRLVRGIEYLFQANGVELVHGQAVFSGPEEVMVRTKAGEMSFTARNFVIATGSRPAMPSGIEPDGHKVISSKEALNLTTLPKRIAIIGAGAIGLEFATVFSRLGCKVIVLELMNQVLPGTDSDLASVVERQLRREGIEFQFGAKVREIVKEPHLYVRYTGGGSEQILETEQVLVAVGREPLTQELNLHKAGVQTDKQGFIKVNGSYRTSVPNIYAIGDVKGGALVAHKAMAEGIALAEIIGETGKEWNFRAVPFCVYTDPEIASVGWTAELARKQGLKIKVSRVPLSAAGRSLTLGRNEGFCKIVVEEKTDRILGVGIVGPQAEALIAEAAVAVELGLTAEQIGKVVHPHPTMSELLFEAARAIHGRAIHIVNK</sequence>
<dbReference type="InterPro" id="IPR023753">
    <property type="entry name" value="FAD/NAD-binding_dom"/>
</dbReference>
<keyword evidence="6 11" id="KW-0520">NAD</keyword>
<dbReference type="Gene3D" id="3.50.50.60">
    <property type="entry name" value="FAD/NAD(P)-binding domain"/>
    <property type="match status" value="2"/>
</dbReference>
<organism evidence="16 17">
    <name type="scientific">candidate division WOR-3 bacterium JGI_Cruoil_03_51_56</name>
    <dbReference type="NCBI Taxonomy" id="1973747"/>
    <lineage>
        <taxon>Bacteria</taxon>
        <taxon>Bacteria division WOR-3</taxon>
    </lineage>
</organism>
<keyword evidence="8 13" id="KW-0676">Redox-active center</keyword>
<comment type="caution">
    <text evidence="16">The sequence shown here is derived from an EMBL/GenBank/DDBJ whole genome shotgun (WGS) entry which is preliminary data.</text>
</comment>
<dbReference type="EMBL" id="NOZP01000156">
    <property type="protein sequence ID" value="OYD14477.1"/>
    <property type="molecule type" value="Genomic_DNA"/>
</dbReference>
<dbReference type="NCBIfam" id="TIGR01350">
    <property type="entry name" value="lipoamide_DH"/>
    <property type="match status" value="1"/>
</dbReference>
<comment type="miscellaneous">
    <text evidence="13">The active site is a redox-active disulfide bond.</text>
</comment>
<dbReference type="PANTHER" id="PTHR22912:SF151">
    <property type="entry name" value="DIHYDROLIPOYL DEHYDROGENASE, MITOCHONDRIAL"/>
    <property type="match status" value="1"/>
</dbReference>
<feature type="disulfide bond" description="Redox-active" evidence="12">
    <location>
        <begin position="49"/>
        <end position="54"/>
    </location>
</feature>
<keyword evidence="3 13" id="KW-0285">Flavoprotein</keyword>
<dbReference type="SUPFAM" id="SSF55424">
    <property type="entry name" value="FAD/NAD-linked reductases, dimerisation (C-terminal) domain"/>
    <property type="match status" value="1"/>
</dbReference>
<feature type="active site" description="Proton acceptor" evidence="10">
    <location>
        <position position="448"/>
    </location>
</feature>
<name>A0A235BRY8_UNCW3</name>
<gene>
    <name evidence="16" type="primary">lpdA</name>
    <name evidence="16" type="ORF">CH330_08580</name>
</gene>
<dbReference type="Pfam" id="PF07992">
    <property type="entry name" value="Pyr_redox_2"/>
    <property type="match status" value="1"/>
</dbReference>
<dbReference type="PIRSF" id="PIRSF000350">
    <property type="entry name" value="Mercury_reductase_MerA"/>
    <property type="match status" value="1"/>
</dbReference>
<dbReference type="PRINTS" id="PR00368">
    <property type="entry name" value="FADPNR"/>
</dbReference>
<dbReference type="InterPro" id="IPR012999">
    <property type="entry name" value="Pyr_OxRdtase_I_AS"/>
</dbReference>
<proteinExistence type="inferred from homology"/>
<evidence type="ECO:0000256" key="6">
    <source>
        <dbReference type="ARBA" id="ARBA00023027"/>
    </source>
</evidence>
<evidence type="ECO:0000256" key="11">
    <source>
        <dbReference type="PIRSR" id="PIRSR000350-3"/>
    </source>
</evidence>
<dbReference type="InterPro" id="IPR001100">
    <property type="entry name" value="Pyr_nuc-diS_OxRdtase"/>
</dbReference>
<evidence type="ECO:0000313" key="16">
    <source>
        <dbReference type="EMBL" id="OYD14477.1"/>
    </source>
</evidence>
<dbReference type="InterPro" id="IPR016156">
    <property type="entry name" value="FAD/NAD-linked_Rdtase_dimer_sf"/>
</dbReference>
<evidence type="ECO:0000259" key="14">
    <source>
        <dbReference type="Pfam" id="PF02852"/>
    </source>
</evidence>
<feature type="domain" description="Pyridine nucleotide-disulphide oxidoreductase dimerisation" evidence="14">
    <location>
        <begin position="350"/>
        <end position="458"/>
    </location>
</feature>
<comment type="cofactor">
    <cofactor evidence="11 13">
        <name>FAD</name>
        <dbReference type="ChEBI" id="CHEBI:57692"/>
    </cofactor>
    <text evidence="11 13">Binds 1 FAD per subunit.</text>
</comment>
<dbReference type="GO" id="GO:0005737">
    <property type="term" value="C:cytoplasm"/>
    <property type="evidence" value="ECO:0007669"/>
    <property type="project" value="UniProtKB-ARBA"/>
</dbReference>
<evidence type="ECO:0000256" key="1">
    <source>
        <dbReference type="ARBA" id="ARBA00007532"/>
    </source>
</evidence>
<dbReference type="InterPro" id="IPR050151">
    <property type="entry name" value="Class-I_Pyr_Nuc-Dis_Oxidored"/>
</dbReference>
<dbReference type="InterPro" id="IPR006258">
    <property type="entry name" value="Lipoamide_DH"/>
</dbReference>
<dbReference type="GO" id="GO:0006103">
    <property type="term" value="P:2-oxoglutarate metabolic process"/>
    <property type="evidence" value="ECO:0007669"/>
    <property type="project" value="TreeGrafter"/>
</dbReference>
<feature type="binding site" evidence="11">
    <location>
        <position position="209"/>
    </location>
    <ligand>
        <name>NAD(+)</name>
        <dbReference type="ChEBI" id="CHEBI:57540"/>
    </ligand>
</feature>
<dbReference type="PROSITE" id="PS00076">
    <property type="entry name" value="PYRIDINE_REDOX_1"/>
    <property type="match status" value="1"/>
</dbReference>